<dbReference type="NCBIfam" id="NF033542">
    <property type="entry name" value="transpos_IS110"/>
    <property type="match status" value="1"/>
</dbReference>
<dbReference type="Pfam" id="PF02371">
    <property type="entry name" value="Transposase_20"/>
    <property type="match status" value="1"/>
</dbReference>
<proteinExistence type="predicted"/>
<sequence>MTSMTSTRRVVTVGVDTHSDTHHAAVIDDVGRPLADAGFPTTPAGYRQLLAWAGEHGDVAAFGVEGTGAYGAALARHLRAAGQTVIEVDRPDRRTRRQRGKSDPIDASAAAAAVLSGAAAGTPKTRDGRVEAIRTLRVARRSAIKGRTQAINQLKAVVLTGPAELRQTLGGQSTRQLLATCRRLRVTECLVEAADPVTAATKLTLRRLARRIAALTEEIDELDADLQPLVTATAPALMAVYGVGTEVAAQLLVTAGDNPDRLRSEAAFAQLCGTAPLPASSGRTTRHRLNRGGDRHANYALHIIALVRLSSHQPTQAYAARRRAEGLSNLEIIRCLKRYIAREIHHVMTA</sequence>
<dbReference type="PANTHER" id="PTHR33055:SF16">
    <property type="entry name" value="TRANSPOSASE FOR INSERTION SEQUENCE ELEMENT IS1547"/>
    <property type="match status" value="1"/>
</dbReference>
<reference evidence="3 4" key="1">
    <citation type="submission" date="2019-07" db="EMBL/GenBank/DDBJ databases">
        <title>R&amp;d 2014.</title>
        <authorList>
            <person name="Klenk H.-P."/>
        </authorList>
    </citation>
    <scope>NUCLEOTIDE SEQUENCE [LARGE SCALE GENOMIC DNA]</scope>
    <source>
        <strain evidence="3 4">DSM 45764</strain>
    </source>
</reference>
<dbReference type="AlphaFoldDB" id="A0A562IPR4"/>
<gene>
    <name evidence="3" type="ORF">JD78_01402</name>
</gene>
<evidence type="ECO:0000313" key="4">
    <source>
        <dbReference type="Proteomes" id="UP000321490"/>
    </source>
</evidence>
<dbReference type="GO" id="GO:0003677">
    <property type="term" value="F:DNA binding"/>
    <property type="evidence" value="ECO:0007669"/>
    <property type="project" value="InterPro"/>
</dbReference>
<evidence type="ECO:0000313" key="3">
    <source>
        <dbReference type="EMBL" id="TWH72880.1"/>
    </source>
</evidence>
<dbReference type="Pfam" id="PF01548">
    <property type="entry name" value="DEDD_Tnp_IS110"/>
    <property type="match status" value="1"/>
</dbReference>
<keyword evidence="4" id="KW-1185">Reference proteome</keyword>
<dbReference type="PANTHER" id="PTHR33055">
    <property type="entry name" value="TRANSPOSASE FOR INSERTION SEQUENCE ELEMENT IS1111A"/>
    <property type="match status" value="1"/>
</dbReference>
<dbReference type="InterPro" id="IPR047650">
    <property type="entry name" value="Transpos_IS110"/>
</dbReference>
<feature type="domain" description="Transposase IS116/IS110/IS902 C-terminal" evidence="2">
    <location>
        <begin position="236"/>
        <end position="316"/>
    </location>
</feature>
<organism evidence="3 4">
    <name type="scientific">Modestobacter roseus</name>
    <dbReference type="NCBI Taxonomy" id="1181884"/>
    <lineage>
        <taxon>Bacteria</taxon>
        <taxon>Bacillati</taxon>
        <taxon>Actinomycetota</taxon>
        <taxon>Actinomycetes</taxon>
        <taxon>Geodermatophilales</taxon>
        <taxon>Geodermatophilaceae</taxon>
        <taxon>Modestobacter</taxon>
    </lineage>
</organism>
<dbReference type="RefSeq" id="WP_166521043.1">
    <property type="nucleotide sequence ID" value="NZ_VLKF01000001.1"/>
</dbReference>
<evidence type="ECO:0000259" key="1">
    <source>
        <dbReference type="Pfam" id="PF01548"/>
    </source>
</evidence>
<dbReference type="GO" id="GO:0006313">
    <property type="term" value="P:DNA transposition"/>
    <property type="evidence" value="ECO:0007669"/>
    <property type="project" value="InterPro"/>
</dbReference>
<name>A0A562IPR4_9ACTN</name>
<feature type="domain" description="Transposase IS110-like N-terminal" evidence="1">
    <location>
        <begin position="13"/>
        <end position="158"/>
    </location>
</feature>
<dbReference type="EMBL" id="VLKF01000001">
    <property type="protein sequence ID" value="TWH72880.1"/>
    <property type="molecule type" value="Genomic_DNA"/>
</dbReference>
<dbReference type="GO" id="GO:0004803">
    <property type="term" value="F:transposase activity"/>
    <property type="evidence" value="ECO:0007669"/>
    <property type="project" value="InterPro"/>
</dbReference>
<protein>
    <submittedName>
        <fullName evidence="3">Transposase</fullName>
    </submittedName>
</protein>
<dbReference type="Proteomes" id="UP000321490">
    <property type="component" value="Unassembled WGS sequence"/>
</dbReference>
<evidence type="ECO:0000259" key="2">
    <source>
        <dbReference type="Pfam" id="PF02371"/>
    </source>
</evidence>
<dbReference type="InterPro" id="IPR002525">
    <property type="entry name" value="Transp_IS110-like_N"/>
</dbReference>
<accession>A0A562IPR4</accession>
<dbReference type="InterPro" id="IPR003346">
    <property type="entry name" value="Transposase_20"/>
</dbReference>
<comment type="caution">
    <text evidence="3">The sequence shown here is derived from an EMBL/GenBank/DDBJ whole genome shotgun (WGS) entry which is preliminary data.</text>
</comment>